<dbReference type="EMBL" id="CP061800">
    <property type="protein sequence ID" value="QTA88164.1"/>
    <property type="molecule type" value="Genomic_DNA"/>
</dbReference>
<accession>A0A975BNB3</accession>
<sequence length="71" mass="8895">MLMTMVRVRFFKKQNLFRLPKFSKFRKFSPRNQMSKFSETHHFLFFKIIIRITDSRLKKDHARRFLIIPNF</sequence>
<organism evidence="1 2">
    <name type="scientific">Desulfonema magnum</name>
    <dbReference type="NCBI Taxonomy" id="45655"/>
    <lineage>
        <taxon>Bacteria</taxon>
        <taxon>Pseudomonadati</taxon>
        <taxon>Thermodesulfobacteriota</taxon>
        <taxon>Desulfobacteria</taxon>
        <taxon>Desulfobacterales</taxon>
        <taxon>Desulfococcaceae</taxon>
        <taxon>Desulfonema</taxon>
    </lineage>
</organism>
<evidence type="ECO:0000313" key="2">
    <source>
        <dbReference type="Proteomes" id="UP000663722"/>
    </source>
</evidence>
<dbReference type="KEGG" id="dmm:dnm_042040"/>
<dbReference type="AlphaFoldDB" id="A0A975BNB3"/>
<keyword evidence="2" id="KW-1185">Reference proteome</keyword>
<gene>
    <name evidence="1" type="ORF">dnm_042040</name>
</gene>
<evidence type="ECO:0000313" key="1">
    <source>
        <dbReference type="EMBL" id="QTA88164.1"/>
    </source>
</evidence>
<dbReference type="Proteomes" id="UP000663722">
    <property type="component" value="Chromosome"/>
</dbReference>
<proteinExistence type="predicted"/>
<protein>
    <submittedName>
        <fullName evidence="1">Uncharacterized protein</fullName>
    </submittedName>
</protein>
<name>A0A975BNB3_9BACT</name>
<reference evidence="1" key="1">
    <citation type="journal article" date="2021" name="Microb. Physiol.">
        <title>Proteogenomic Insights into the Physiology of Marine, Sulfate-Reducing, Filamentous Desulfonema limicola and Desulfonema magnum.</title>
        <authorList>
            <person name="Schnaars V."/>
            <person name="Wohlbrand L."/>
            <person name="Scheve S."/>
            <person name="Hinrichs C."/>
            <person name="Reinhardt R."/>
            <person name="Rabus R."/>
        </authorList>
    </citation>
    <scope>NUCLEOTIDE SEQUENCE</scope>
    <source>
        <strain evidence="1">4be13</strain>
    </source>
</reference>